<dbReference type="CDD" id="cd00637">
    <property type="entry name" value="7tm_classA_rhodopsin-like"/>
    <property type="match status" value="1"/>
</dbReference>
<evidence type="ECO:0000256" key="1">
    <source>
        <dbReference type="ARBA" id="ARBA00004651"/>
    </source>
</evidence>
<reference evidence="13" key="2">
    <citation type="journal article" date="2023" name="Science">
        <title>Genomic signatures of disease resistance in endangered staghorn corals.</title>
        <authorList>
            <person name="Vollmer S.V."/>
            <person name="Selwyn J.D."/>
            <person name="Despard B.A."/>
            <person name="Roesel C.L."/>
        </authorList>
    </citation>
    <scope>NUCLEOTIDE SEQUENCE</scope>
    <source>
        <strain evidence="13">K2</strain>
    </source>
</reference>
<name>A0AAD9QV23_ACRCE</name>
<dbReference type="InterPro" id="IPR000276">
    <property type="entry name" value="GPCR_Rhodpsn"/>
</dbReference>
<evidence type="ECO:0000256" key="9">
    <source>
        <dbReference type="ARBA" id="ARBA00023224"/>
    </source>
</evidence>
<feature type="transmembrane region" description="Helical" evidence="11">
    <location>
        <begin position="201"/>
        <end position="226"/>
    </location>
</feature>
<reference evidence="13" key="1">
    <citation type="journal article" date="2023" name="G3 (Bethesda)">
        <title>Whole genome assembly and annotation of the endangered Caribbean coral Acropora cervicornis.</title>
        <authorList>
            <person name="Selwyn J.D."/>
            <person name="Vollmer S.V."/>
        </authorList>
    </citation>
    <scope>NUCLEOTIDE SEQUENCE</scope>
    <source>
        <strain evidence="13">K2</strain>
    </source>
</reference>
<dbReference type="InterPro" id="IPR017452">
    <property type="entry name" value="GPCR_Rhodpsn_7TM"/>
</dbReference>
<evidence type="ECO:0000256" key="11">
    <source>
        <dbReference type="SAM" id="Phobius"/>
    </source>
</evidence>
<feature type="domain" description="G-protein coupled receptors family 1 profile" evidence="12">
    <location>
        <begin position="21"/>
        <end position="257"/>
    </location>
</feature>
<dbReference type="PANTHER" id="PTHR24246">
    <property type="entry name" value="OLFACTORY RECEPTOR AND ADENOSINE RECEPTOR"/>
    <property type="match status" value="1"/>
</dbReference>
<evidence type="ECO:0000313" key="13">
    <source>
        <dbReference type="EMBL" id="KAK2568087.1"/>
    </source>
</evidence>
<evidence type="ECO:0000256" key="10">
    <source>
        <dbReference type="RuleBase" id="RU000688"/>
    </source>
</evidence>
<dbReference type="EMBL" id="JARQWQ010000013">
    <property type="protein sequence ID" value="KAK2568087.1"/>
    <property type="molecule type" value="Genomic_DNA"/>
</dbReference>
<evidence type="ECO:0000256" key="8">
    <source>
        <dbReference type="ARBA" id="ARBA00023180"/>
    </source>
</evidence>
<comment type="similarity">
    <text evidence="10">Belongs to the G-protein coupled receptor 1 family.</text>
</comment>
<keyword evidence="8" id="KW-0325">Glycoprotein</keyword>
<comment type="caution">
    <text evidence="13">The sequence shown here is derived from an EMBL/GenBank/DDBJ whole genome shotgun (WGS) entry which is preliminary data.</text>
</comment>
<evidence type="ECO:0000313" key="14">
    <source>
        <dbReference type="Proteomes" id="UP001249851"/>
    </source>
</evidence>
<keyword evidence="6 11" id="KW-0472">Membrane</keyword>
<proteinExistence type="inferred from homology"/>
<accession>A0AAD9QV23</accession>
<evidence type="ECO:0000256" key="7">
    <source>
        <dbReference type="ARBA" id="ARBA00023170"/>
    </source>
</evidence>
<dbReference type="GO" id="GO:0005886">
    <property type="term" value="C:plasma membrane"/>
    <property type="evidence" value="ECO:0007669"/>
    <property type="project" value="UniProtKB-SubCell"/>
</dbReference>
<evidence type="ECO:0000256" key="4">
    <source>
        <dbReference type="ARBA" id="ARBA00022989"/>
    </source>
</evidence>
<feature type="transmembrane region" description="Helical" evidence="11">
    <location>
        <begin position="41"/>
        <end position="64"/>
    </location>
</feature>
<dbReference type="GO" id="GO:0004930">
    <property type="term" value="F:G protein-coupled receptor activity"/>
    <property type="evidence" value="ECO:0007669"/>
    <property type="project" value="UniProtKB-KW"/>
</dbReference>
<dbReference type="Proteomes" id="UP001249851">
    <property type="component" value="Unassembled WGS sequence"/>
</dbReference>
<evidence type="ECO:0000256" key="5">
    <source>
        <dbReference type="ARBA" id="ARBA00023040"/>
    </source>
</evidence>
<feature type="transmembrane region" description="Helical" evidence="11">
    <location>
        <begin position="6"/>
        <end position="29"/>
    </location>
</feature>
<dbReference type="PRINTS" id="PR00237">
    <property type="entry name" value="GPCRRHODOPSN"/>
</dbReference>
<evidence type="ECO:0000256" key="6">
    <source>
        <dbReference type="ARBA" id="ARBA00023136"/>
    </source>
</evidence>
<keyword evidence="4 11" id="KW-1133">Transmembrane helix</keyword>
<dbReference type="PANTHER" id="PTHR24246:SF27">
    <property type="entry name" value="ADENOSINE RECEPTOR, ISOFORM A"/>
    <property type="match status" value="1"/>
</dbReference>
<feature type="transmembrane region" description="Helical" evidence="11">
    <location>
        <begin position="111"/>
        <end position="132"/>
    </location>
</feature>
<keyword evidence="14" id="KW-1185">Reference proteome</keyword>
<keyword evidence="3 10" id="KW-0812">Transmembrane</keyword>
<feature type="transmembrane region" description="Helical" evidence="11">
    <location>
        <begin position="144"/>
        <end position="167"/>
    </location>
</feature>
<dbReference type="Pfam" id="PF00001">
    <property type="entry name" value="7tm_1"/>
    <property type="match status" value="1"/>
</dbReference>
<sequence length="317" mass="35669">MDESTALRVLCILCSSLIVATNFTICVLVSLRKSMRTYTNGFVVSLAFSDMLIGSLLLPASLFLPDSSRALGYVVSITLLSGVFNVACVTFDRCIAVLKALQYESFMRKNFARMICSSWLAAVAISLIPLLWGTDTTKLEHKIFVLAELTFCVLLPYTLIFVGYIKIFQQVRRSVQREREITASVRNTMQRKSSISSEAKLAQVFIIVALMFVLSWLPIHYITIVYEIGRKDLIPQSLRIASLFTVALGSLINPIVYSFLKPDFRKSIRQIFCRHKRRRFGRNEKLVRGGSSHLSTATSSLKTRLTINSKNAADTRV</sequence>
<evidence type="ECO:0000259" key="12">
    <source>
        <dbReference type="PROSITE" id="PS50262"/>
    </source>
</evidence>
<evidence type="ECO:0000256" key="3">
    <source>
        <dbReference type="ARBA" id="ARBA00022692"/>
    </source>
</evidence>
<dbReference type="SUPFAM" id="SSF81321">
    <property type="entry name" value="Family A G protein-coupled receptor-like"/>
    <property type="match status" value="1"/>
</dbReference>
<comment type="subcellular location">
    <subcellularLocation>
        <location evidence="1">Cell membrane</location>
        <topology evidence="1">Multi-pass membrane protein</topology>
    </subcellularLocation>
</comment>
<protein>
    <submittedName>
        <fullName evidence="13">Octopamine receptor beta-2R</fullName>
    </submittedName>
</protein>
<keyword evidence="7 10" id="KW-0675">Receptor</keyword>
<feature type="transmembrane region" description="Helical" evidence="11">
    <location>
        <begin position="238"/>
        <end position="260"/>
    </location>
</feature>
<dbReference type="PROSITE" id="PS50262">
    <property type="entry name" value="G_PROTEIN_RECEP_F1_2"/>
    <property type="match status" value="1"/>
</dbReference>
<organism evidence="13 14">
    <name type="scientific">Acropora cervicornis</name>
    <name type="common">Staghorn coral</name>
    <dbReference type="NCBI Taxonomy" id="6130"/>
    <lineage>
        <taxon>Eukaryota</taxon>
        <taxon>Metazoa</taxon>
        <taxon>Cnidaria</taxon>
        <taxon>Anthozoa</taxon>
        <taxon>Hexacorallia</taxon>
        <taxon>Scleractinia</taxon>
        <taxon>Astrocoeniina</taxon>
        <taxon>Acroporidae</taxon>
        <taxon>Acropora</taxon>
    </lineage>
</organism>
<dbReference type="PROSITE" id="PS00237">
    <property type="entry name" value="G_PROTEIN_RECEP_F1_1"/>
    <property type="match status" value="1"/>
</dbReference>
<evidence type="ECO:0000256" key="2">
    <source>
        <dbReference type="ARBA" id="ARBA00022475"/>
    </source>
</evidence>
<feature type="transmembrane region" description="Helical" evidence="11">
    <location>
        <begin position="70"/>
        <end position="91"/>
    </location>
</feature>
<gene>
    <name evidence="13" type="ORF">P5673_008015</name>
</gene>
<keyword evidence="2" id="KW-1003">Cell membrane</keyword>
<keyword evidence="5 10" id="KW-0297">G-protein coupled receptor</keyword>
<keyword evidence="9 10" id="KW-0807">Transducer</keyword>
<dbReference type="AlphaFoldDB" id="A0AAD9QV23"/>
<dbReference type="Gene3D" id="1.20.1070.10">
    <property type="entry name" value="Rhodopsin 7-helix transmembrane proteins"/>
    <property type="match status" value="1"/>
</dbReference>